<evidence type="ECO:0000313" key="2">
    <source>
        <dbReference type="Proteomes" id="UP000185841"/>
    </source>
</evidence>
<name>A0A1N6WC85_AQUAC</name>
<evidence type="ECO:0000313" key="1">
    <source>
        <dbReference type="EMBL" id="SIQ87759.1"/>
    </source>
</evidence>
<dbReference type="InterPro" id="IPR025048">
    <property type="entry name" value="DUF3987"/>
</dbReference>
<dbReference type="RefSeq" id="WP_076428625.1">
    <property type="nucleotide sequence ID" value="NZ_FTMP01000009.1"/>
</dbReference>
<proteinExistence type="predicted"/>
<sequence>MAEDFYQHGNTIPFKDGWPCYKEHSLLESAVNEAARELQVSREMAMMCAFGAISTACQSHVDVKMPTGHKVPTSLMLLTIAESGERKTTTQNYFFDSIYELNNKAYKCNEKALEIYEEEHKIWTTEQKFLERKFNKIAAQKDANATTAALEEIENHLKKEPILPECGKFLYDDTTPQALVQMLNENIPNGCLLTSEANSIFSGKALGELDKLNTLWDGGSVIVDRISRQSFILEDARLTLSLMAQPIVITKFMGKRGEEARGTGFLARLLIAKPSAMAGYRTPTIISSLPRKKDFNKRISEIITRPSTQKRRTLTFSESASNIWIEYSKRLEVEMRENQIYYYYKDHASKLLENTTRLAALLHYFERKSDEDIEITASTLEFCWAFTRTCSKHFMENLASEPQLVTDTNNLAHYLLQAAFKQQEKNKEISSKSGMEVLRTRNELPNNLVSGAEIRFSLTNIKQNGPGSLRGRANSERLNASIDLLIKLGHIKKEGGRYRFKETIIRYANDPIEPEMRNGEFININELPLFTEQVYDKEINITFGEPQYYIKIN</sequence>
<organism evidence="1 2">
    <name type="scientific">Aquipseudomonas alcaligenes</name>
    <name type="common">Pseudomonas alcaligenes</name>
    <dbReference type="NCBI Taxonomy" id="43263"/>
    <lineage>
        <taxon>Bacteria</taxon>
        <taxon>Pseudomonadati</taxon>
        <taxon>Pseudomonadota</taxon>
        <taxon>Gammaproteobacteria</taxon>
        <taxon>Pseudomonadales</taxon>
        <taxon>Pseudomonadaceae</taxon>
        <taxon>Aquipseudomonas</taxon>
    </lineage>
</organism>
<evidence type="ECO:0008006" key="3">
    <source>
        <dbReference type="Google" id="ProtNLM"/>
    </source>
</evidence>
<dbReference type="AlphaFoldDB" id="A0A1N6WC85"/>
<accession>A0A1N6WC85</accession>
<dbReference type="EMBL" id="FTMP01000009">
    <property type="protein sequence ID" value="SIQ87759.1"/>
    <property type="molecule type" value="Genomic_DNA"/>
</dbReference>
<dbReference type="Proteomes" id="UP000185841">
    <property type="component" value="Unassembled WGS sequence"/>
</dbReference>
<gene>
    <name evidence="1" type="ORF">SAMN05878282_109111</name>
</gene>
<protein>
    <recommendedName>
        <fullName evidence="3">DUF3987 domain-containing protein</fullName>
    </recommendedName>
</protein>
<reference evidence="1 2" key="1">
    <citation type="submission" date="2017-01" db="EMBL/GenBank/DDBJ databases">
        <authorList>
            <person name="Mah S.A."/>
            <person name="Swanson W.J."/>
            <person name="Moy G.W."/>
            <person name="Vacquier V.D."/>
        </authorList>
    </citation>
    <scope>NUCLEOTIDE SEQUENCE [LARGE SCALE GENOMIC DNA]</scope>
    <source>
        <strain evidence="1 2">RU36E</strain>
    </source>
</reference>
<dbReference type="Pfam" id="PF13148">
    <property type="entry name" value="DUF3987"/>
    <property type="match status" value="1"/>
</dbReference>